<dbReference type="Gene3D" id="3.40.50.2300">
    <property type="match status" value="2"/>
</dbReference>
<dbReference type="GO" id="GO:0003700">
    <property type="term" value="F:DNA-binding transcription factor activity"/>
    <property type="evidence" value="ECO:0007669"/>
    <property type="project" value="TreeGrafter"/>
</dbReference>
<evidence type="ECO:0000256" key="2">
    <source>
        <dbReference type="ARBA" id="ARBA00023125"/>
    </source>
</evidence>
<comment type="caution">
    <text evidence="5">The sequence shown here is derived from an EMBL/GenBank/DDBJ whole genome shotgun (WGS) entry which is preliminary data.</text>
</comment>
<dbReference type="Pfam" id="PF13377">
    <property type="entry name" value="Peripla_BP_3"/>
    <property type="match status" value="1"/>
</dbReference>
<evidence type="ECO:0000313" key="5">
    <source>
        <dbReference type="EMBL" id="HJD28483.1"/>
    </source>
</evidence>
<dbReference type="Proteomes" id="UP000823892">
    <property type="component" value="Unassembled WGS sequence"/>
</dbReference>
<dbReference type="InterPro" id="IPR010982">
    <property type="entry name" value="Lambda_DNA-bd_dom_sf"/>
</dbReference>
<name>A0A9D2TXW9_9FIRM</name>
<accession>A0A9D2TXW9</accession>
<sequence>MAGMTIKDIAKKCGVGVSTVSRAMNDHPDINQETKDKILRVIAESNYIPNNSARNLKRSEAKAIAVLVKGLGNTFFGELVSVLERECEKKGYSCILQHVEEQDDELDVALYVSKEKKPRGMIFLGGNFSHPKEKIEQLGIPCVLSTICTYGDQEQSYGTVSVDDFQESRKMTEYLLGLGHERIALLTAPREDESIGKLRLMGYQKALSERGIPFREELVAYMEASEDRYSFATGYRLAKKLLDKGESFTALYATSDTLAIGACRALKEAGLEIPGDCSVAGFDGMDMGAYYIPSITTIRQPVEQIAKASAGLLFNMIKGKEKPGKLIYEGQLLIRESTAKERTCNPLYRNADLGTAGKFSGGKYHGRKITDTVK</sequence>
<dbReference type="PROSITE" id="PS50932">
    <property type="entry name" value="HTH_LACI_2"/>
    <property type="match status" value="1"/>
</dbReference>
<keyword evidence="3" id="KW-0804">Transcription</keyword>
<dbReference type="InterPro" id="IPR046335">
    <property type="entry name" value="LacI/GalR-like_sensor"/>
</dbReference>
<dbReference type="InterPro" id="IPR000843">
    <property type="entry name" value="HTH_LacI"/>
</dbReference>
<dbReference type="CDD" id="cd01392">
    <property type="entry name" value="HTH_LacI"/>
    <property type="match status" value="1"/>
</dbReference>
<evidence type="ECO:0000259" key="4">
    <source>
        <dbReference type="PROSITE" id="PS50932"/>
    </source>
</evidence>
<keyword evidence="1" id="KW-0805">Transcription regulation</keyword>
<evidence type="ECO:0000313" key="6">
    <source>
        <dbReference type="Proteomes" id="UP000823892"/>
    </source>
</evidence>
<dbReference type="SMART" id="SM00354">
    <property type="entry name" value="HTH_LACI"/>
    <property type="match status" value="1"/>
</dbReference>
<reference evidence="5" key="1">
    <citation type="journal article" date="2021" name="PeerJ">
        <title>Extensive microbial diversity within the chicken gut microbiome revealed by metagenomics and culture.</title>
        <authorList>
            <person name="Gilroy R."/>
            <person name="Ravi A."/>
            <person name="Getino M."/>
            <person name="Pursley I."/>
            <person name="Horton D.L."/>
            <person name="Alikhan N.F."/>
            <person name="Baker D."/>
            <person name="Gharbi K."/>
            <person name="Hall N."/>
            <person name="Watson M."/>
            <person name="Adriaenssens E.M."/>
            <person name="Foster-Nyarko E."/>
            <person name="Jarju S."/>
            <person name="Secka A."/>
            <person name="Antonio M."/>
            <person name="Oren A."/>
            <person name="Chaudhuri R.R."/>
            <person name="La Ragione R."/>
            <person name="Hildebrand F."/>
            <person name="Pallen M.J."/>
        </authorList>
    </citation>
    <scope>NUCLEOTIDE SEQUENCE</scope>
    <source>
        <strain evidence="5">ChiBcec6-4105</strain>
    </source>
</reference>
<proteinExistence type="predicted"/>
<dbReference type="Gene3D" id="1.10.260.40">
    <property type="entry name" value="lambda repressor-like DNA-binding domains"/>
    <property type="match status" value="1"/>
</dbReference>
<dbReference type="PANTHER" id="PTHR30146:SF109">
    <property type="entry name" value="HTH-TYPE TRANSCRIPTIONAL REGULATOR GALS"/>
    <property type="match status" value="1"/>
</dbReference>
<dbReference type="SUPFAM" id="SSF47413">
    <property type="entry name" value="lambda repressor-like DNA-binding domains"/>
    <property type="match status" value="1"/>
</dbReference>
<gene>
    <name evidence="5" type="ORF">H9914_05760</name>
</gene>
<organism evidence="5 6">
    <name type="scientific">Candidatus Blautia avicola</name>
    <dbReference type="NCBI Taxonomy" id="2838483"/>
    <lineage>
        <taxon>Bacteria</taxon>
        <taxon>Bacillati</taxon>
        <taxon>Bacillota</taxon>
        <taxon>Clostridia</taxon>
        <taxon>Lachnospirales</taxon>
        <taxon>Lachnospiraceae</taxon>
        <taxon>Blautia</taxon>
    </lineage>
</organism>
<dbReference type="EMBL" id="DWUY01000123">
    <property type="protein sequence ID" value="HJD28483.1"/>
    <property type="molecule type" value="Genomic_DNA"/>
</dbReference>
<dbReference type="PANTHER" id="PTHR30146">
    <property type="entry name" value="LACI-RELATED TRANSCRIPTIONAL REPRESSOR"/>
    <property type="match status" value="1"/>
</dbReference>
<evidence type="ECO:0000256" key="3">
    <source>
        <dbReference type="ARBA" id="ARBA00023163"/>
    </source>
</evidence>
<keyword evidence="2" id="KW-0238">DNA-binding</keyword>
<dbReference type="SUPFAM" id="SSF53822">
    <property type="entry name" value="Periplasmic binding protein-like I"/>
    <property type="match status" value="1"/>
</dbReference>
<evidence type="ECO:0000256" key="1">
    <source>
        <dbReference type="ARBA" id="ARBA00023015"/>
    </source>
</evidence>
<dbReference type="CDD" id="cd06267">
    <property type="entry name" value="PBP1_LacI_sugar_binding-like"/>
    <property type="match status" value="1"/>
</dbReference>
<dbReference type="InterPro" id="IPR028082">
    <property type="entry name" value="Peripla_BP_I"/>
</dbReference>
<dbReference type="AlphaFoldDB" id="A0A9D2TXW9"/>
<reference evidence="5" key="2">
    <citation type="submission" date="2021-04" db="EMBL/GenBank/DDBJ databases">
        <authorList>
            <person name="Gilroy R."/>
        </authorList>
    </citation>
    <scope>NUCLEOTIDE SEQUENCE</scope>
    <source>
        <strain evidence="5">ChiBcec6-4105</strain>
    </source>
</reference>
<dbReference type="Pfam" id="PF00356">
    <property type="entry name" value="LacI"/>
    <property type="match status" value="1"/>
</dbReference>
<dbReference type="GO" id="GO:0000976">
    <property type="term" value="F:transcription cis-regulatory region binding"/>
    <property type="evidence" value="ECO:0007669"/>
    <property type="project" value="TreeGrafter"/>
</dbReference>
<protein>
    <submittedName>
        <fullName evidence="5">LacI family transcriptional regulator</fullName>
    </submittedName>
</protein>
<feature type="domain" description="HTH lacI-type" evidence="4">
    <location>
        <begin position="4"/>
        <end position="58"/>
    </location>
</feature>